<keyword evidence="2" id="KW-1185">Reference proteome</keyword>
<reference evidence="1 2" key="1">
    <citation type="submission" date="2017-06" db="EMBL/GenBank/DDBJ databases">
        <authorList>
            <person name="Kim H.J."/>
            <person name="Triplett B.A."/>
        </authorList>
    </citation>
    <scope>NUCLEOTIDE SEQUENCE [LARGE SCALE GENOMIC DNA]</scope>
</reference>
<accession>A0A222YVH9</accession>
<dbReference type="KEGG" id="vg:54981354"/>
<dbReference type="Proteomes" id="UP000221247">
    <property type="component" value="Segment"/>
</dbReference>
<name>A0A222YVH9_9CAUD</name>
<organism evidence="1 2">
    <name type="scientific">Synechococcus phage Bellamy</name>
    <dbReference type="NCBI Taxonomy" id="2023996"/>
    <lineage>
        <taxon>Viruses</taxon>
        <taxon>Duplodnaviria</taxon>
        <taxon>Heunggongvirae</taxon>
        <taxon>Uroviricota</taxon>
        <taxon>Caudoviricetes</taxon>
        <taxon>Pantevenvirales</taxon>
        <taxon>Kyanoviridae</taxon>
        <taxon>Bellamyvirus</taxon>
        <taxon>Bellamyvirus bellamy</taxon>
    </lineage>
</organism>
<protein>
    <submittedName>
        <fullName evidence="1">Uncharacterized protein</fullName>
    </submittedName>
</protein>
<dbReference type="EMBL" id="MF351863">
    <property type="protein sequence ID" value="ASR76070.1"/>
    <property type="molecule type" value="Genomic_DNA"/>
</dbReference>
<evidence type="ECO:0000313" key="1">
    <source>
        <dbReference type="EMBL" id="ASR76070.1"/>
    </source>
</evidence>
<proteinExistence type="predicted"/>
<evidence type="ECO:0000313" key="2">
    <source>
        <dbReference type="Proteomes" id="UP000221247"/>
    </source>
</evidence>
<dbReference type="GeneID" id="54981354"/>
<dbReference type="RefSeq" id="YP_009791182.1">
    <property type="nucleotide sequence ID" value="NC_047838.1"/>
</dbReference>
<gene>
    <name evidence="1" type="primary">24</name>
    <name evidence="1" type="ORF">PBI_BELLAMY_24</name>
</gene>
<sequence>MKYRIDTKYAWYDHEGEHLVLLYCIQNIPFTFDELPELARQNPSVIQLANSGPRWDAEKMYRSSMYLMAEECHPMCFELELENPELLPVD</sequence>